<sequence>MIDWLNDPMLKNMDPIKVELIKTAAAQTSGKSGRALAPVLMTLITNANKKGIRFSPDEISLILELIKEGKTQKEKEQIDRTIQMVMSMLKKQNP</sequence>
<dbReference type="EMBL" id="CACRTG010000011">
    <property type="protein sequence ID" value="VYT01192.1"/>
    <property type="molecule type" value="Genomic_DNA"/>
</dbReference>
<name>A0A6N2T9G9_9FIRM</name>
<dbReference type="AlphaFoldDB" id="A0A6N2T9G9"/>
<reference evidence="1" key="1">
    <citation type="submission" date="2019-11" db="EMBL/GenBank/DDBJ databases">
        <authorList>
            <person name="Feng L."/>
        </authorList>
    </citation>
    <scope>NUCLEOTIDE SEQUENCE</scope>
    <source>
        <strain evidence="1">CnexileLFYP112</strain>
    </source>
</reference>
<proteinExistence type="predicted"/>
<accession>A0A6N2T9G9</accession>
<protein>
    <submittedName>
        <fullName evidence="1">Uncharacterized protein</fullName>
    </submittedName>
</protein>
<evidence type="ECO:0000313" key="1">
    <source>
        <dbReference type="EMBL" id="VYT01192.1"/>
    </source>
</evidence>
<gene>
    <name evidence="1" type="ORF">CNLFYP112_01654</name>
</gene>
<organism evidence="1">
    <name type="scientific">[Clostridium] nexile</name>
    <dbReference type="NCBI Taxonomy" id="29361"/>
    <lineage>
        <taxon>Bacteria</taxon>
        <taxon>Bacillati</taxon>
        <taxon>Bacillota</taxon>
        <taxon>Clostridia</taxon>
        <taxon>Lachnospirales</taxon>
        <taxon>Lachnospiraceae</taxon>
        <taxon>Tyzzerella</taxon>
    </lineage>
</organism>